<keyword evidence="1" id="KW-0210">Decarboxylase</keyword>
<dbReference type="PANTHER" id="PTHR10067">
    <property type="entry name" value="PHOSPHATIDYLSERINE DECARBOXYLASE"/>
    <property type="match status" value="1"/>
</dbReference>
<comment type="caution">
    <text evidence="4">The sequence shown here is derived from an EMBL/GenBank/DDBJ whole genome shotgun (WGS) entry which is preliminary data.</text>
</comment>
<dbReference type="GO" id="GO:0005739">
    <property type="term" value="C:mitochondrion"/>
    <property type="evidence" value="ECO:0007669"/>
    <property type="project" value="TreeGrafter"/>
</dbReference>
<name>A0AAV9GJZ4_9PEZI</name>
<evidence type="ECO:0000313" key="5">
    <source>
        <dbReference type="Proteomes" id="UP001321760"/>
    </source>
</evidence>
<gene>
    <name evidence="4" type="ORF">QBC34DRAFT_329105</name>
</gene>
<dbReference type="Pfam" id="PF02666">
    <property type="entry name" value="PS_Dcarbxylase"/>
    <property type="match status" value="1"/>
</dbReference>
<accession>A0AAV9GJZ4</accession>
<reference evidence="4" key="1">
    <citation type="journal article" date="2023" name="Mol. Phylogenet. Evol.">
        <title>Genome-scale phylogeny and comparative genomics of the fungal order Sordariales.</title>
        <authorList>
            <person name="Hensen N."/>
            <person name="Bonometti L."/>
            <person name="Westerberg I."/>
            <person name="Brannstrom I.O."/>
            <person name="Guillou S."/>
            <person name="Cros-Aarteil S."/>
            <person name="Calhoun S."/>
            <person name="Haridas S."/>
            <person name="Kuo A."/>
            <person name="Mondo S."/>
            <person name="Pangilinan J."/>
            <person name="Riley R."/>
            <person name="LaButti K."/>
            <person name="Andreopoulos B."/>
            <person name="Lipzen A."/>
            <person name="Chen C."/>
            <person name="Yan M."/>
            <person name="Daum C."/>
            <person name="Ng V."/>
            <person name="Clum A."/>
            <person name="Steindorff A."/>
            <person name="Ohm R.A."/>
            <person name="Martin F."/>
            <person name="Silar P."/>
            <person name="Natvig D.O."/>
            <person name="Lalanne C."/>
            <person name="Gautier V."/>
            <person name="Ament-Velasquez S.L."/>
            <person name="Kruys A."/>
            <person name="Hutchinson M.I."/>
            <person name="Powell A.J."/>
            <person name="Barry K."/>
            <person name="Miller A.N."/>
            <person name="Grigoriev I.V."/>
            <person name="Debuchy R."/>
            <person name="Gladieux P."/>
            <person name="Hiltunen Thoren M."/>
            <person name="Johannesson H."/>
        </authorList>
    </citation>
    <scope>NUCLEOTIDE SEQUENCE</scope>
    <source>
        <strain evidence="4">PSN243</strain>
    </source>
</reference>
<evidence type="ECO:0000256" key="1">
    <source>
        <dbReference type="ARBA" id="ARBA00022793"/>
    </source>
</evidence>
<keyword evidence="2" id="KW-0456">Lyase</keyword>
<dbReference type="InterPro" id="IPR022237">
    <property type="entry name" value="PsiD-like"/>
</dbReference>
<feature type="domain" description="L-tryptophan decarboxylase PsiD-like" evidence="3">
    <location>
        <begin position="46"/>
        <end position="183"/>
    </location>
</feature>
<protein>
    <submittedName>
        <fullName evidence="4">Phophatidylserine decarboxylase-domain-containing protein</fullName>
    </submittedName>
</protein>
<evidence type="ECO:0000256" key="2">
    <source>
        <dbReference type="ARBA" id="ARBA00023239"/>
    </source>
</evidence>
<evidence type="ECO:0000259" key="3">
    <source>
        <dbReference type="Pfam" id="PF12588"/>
    </source>
</evidence>
<dbReference type="InterPro" id="IPR003817">
    <property type="entry name" value="PS_Dcarbxylase"/>
</dbReference>
<dbReference type="Pfam" id="PF12588">
    <property type="entry name" value="PSDC"/>
    <property type="match status" value="1"/>
</dbReference>
<dbReference type="GO" id="GO:0006646">
    <property type="term" value="P:phosphatidylethanolamine biosynthetic process"/>
    <property type="evidence" value="ECO:0007669"/>
    <property type="project" value="TreeGrafter"/>
</dbReference>
<dbReference type="AlphaFoldDB" id="A0AAV9GJZ4"/>
<sequence length="442" mass="49058">MVHQPGDSHRTDHWLPKDNKVQREWLSSHISNLDSLPSHKHPPLTPALAAFQSLIESTPRIYMYFTAMWDEIPHKPAYASDPTGAKQIRSYKHMLSVMNRVFGRAPEWTDAAANVGMVGVPLCAVFDYAMGTPSGHAAFLDPEVNKALKRVLNEWGEFLKSGESVGVLGRHKTGWFGETGMGELMQVANAPRGTGLKFEEMYVCEKGEEYYGYKSWDDFFTRRVRPEARPVAAPDDDGVVANACESKPFHVARDVKLRDRFWIKAQPYSVLDMLAHAPEAEQFAGGTIYQAFLSALSYHRWHAPVSGVVRRAFVKDGTYFSEVLWESNGSGKIDVEIEKAGITTAQGYLTALATRAIIFFEADNPAIGLMAFIGIGMDEVSTCEITVKEGQRVKKGDEIGMFHFGGSSHCLMFRKGVKVDEFPEVGGSTNVPVRGQVCVVRS</sequence>
<keyword evidence="5" id="KW-1185">Reference proteome</keyword>
<dbReference type="EMBL" id="MU865947">
    <property type="protein sequence ID" value="KAK4447755.1"/>
    <property type="molecule type" value="Genomic_DNA"/>
</dbReference>
<dbReference type="GO" id="GO:0004609">
    <property type="term" value="F:phosphatidylserine decarboxylase activity"/>
    <property type="evidence" value="ECO:0007669"/>
    <property type="project" value="InterPro"/>
</dbReference>
<dbReference type="Proteomes" id="UP001321760">
    <property type="component" value="Unassembled WGS sequence"/>
</dbReference>
<organism evidence="4 5">
    <name type="scientific">Podospora aff. communis PSN243</name>
    <dbReference type="NCBI Taxonomy" id="3040156"/>
    <lineage>
        <taxon>Eukaryota</taxon>
        <taxon>Fungi</taxon>
        <taxon>Dikarya</taxon>
        <taxon>Ascomycota</taxon>
        <taxon>Pezizomycotina</taxon>
        <taxon>Sordariomycetes</taxon>
        <taxon>Sordariomycetidae</taxon>
        <taxon>Sordariales</taxon>
        <taxon>Podosporaceae</taxon>
        <taxon>Podospora</taxon>
    </lineage>
</organism>
<evidence type="ECO:0000313" key="4">
    <source>
        <dbReference type="EMBL" id="KAK4447755.1"/>
    </source>
</evidence>
<dbReference type="PANTHER" id="PTHR10067:SF9">
    <property type="entry name" value="PHOSPHATIDYLSERINE DECARBOXYLASE FAMILY PROTEIN (AFU_ORTHOLOGUE AFUA_7G01730)"/>
    <property type="match status" value="1"/>
</dbReference>
<reference evidence="4" key="2">
    <citation type="submission" date="2023-05" db="EMBL/GenBank/DDBJ databases">
        <authorList>
            <consortium name="Lawrence Berkeley National Laboratory"/>
            <person name="Steindorff A."/>
            <person name="Hensen N."/>
            <person name="Bonometti L."/>
            <person name="Westerberg I."/>
            <person name="Brannstrom I.O."/>
            <person name="Guillou S."/>
            <person name="Cros-Aarteil S."/>
            <person name="Calhoun S."/>
            <person name="Haridas S."/>
            <person name="Kuo A."/>
            <person name="Mondo S."/>
            <person name="Pangilinan J."/>
            <person name="Riley R."/>
            <person name="Labutti K."/>
            <person name="Andreopoulos B."/>
            <person name="Lipzen A."/>
            <person name="Chen C."/>
            <person name="Yanf M."/>
            <person name="Daum C."/>
            <person name="Ng V."/>
            <person name="Clum A."/>
            <person name="Ohm R."/>
            <person name="Martin F."/>
            <person name="Silar P."/>
            <person name="Natvig D."/>
            <person name="Lalanne C."/>
            <person name="Gautier V."/>
            <person name="Ament-Velasquez S.L."/>
            <person name="Kruys A."/>
            <person name="Hutchinson M.I."/>
            <person name="Powell A.J."/>
            <person name="Barry K."/>
            <person name="Miller A.N."/>
            <person name="Grigoriev I.V."/>
            <person name="Debuchy R."/>
            <person name="Gladieux P."/>
            <person name="Thoren M.H."/>
            <person name="Johannesson H."/>
        </authorList>
    </citation>
    <scope>NUCLEOTIDE SEQUENCE</scope>
    <source>
        <strain evidence="4">PSN243</strain>
    </source>
</reference>
<proteinExistence type="predicted"/>